<dbReference type="OrthoDB" id="7209000at2"/>
<keyword evidence="7" id="KW-0560">Oxidoreductase</keyword>
<evidence type="ECO:0000256" key="2">
    <source>
        <dbReference type="ARBA" id="ARBA00010548"/>
    </source>
</evidence>
<dbReference type="InterPro" id="IPR015943">
    <property type="entry name" value="WD40/YVTN_repeat-like_dom_sf"/>
</dbReference>
<comment type="caution">
    <text evidence="10">The sequence shown here is derived from an EMBL/GenBank/DDBJ whole genome shotgun (WGS) entry which is preliminary data.</text>
</comment>
<feature type="chain" id="PRO_5020597355" evidence="9">
    <location>
        <begin position="24"/>
        <end position="384"/>
    </location>
</feature>
<feature type="signal peptide" evidence="9">
    <location>
        <begin position="1"/>
        <end position="23"/>
    </location>
</feature>
<evidence type="ECO:0000256" key="8">
    <source>
        <dbReference type="PIRSR" id="PIRSR609451-50"/>
    </source>
</evidence>
<dbReference type="Pfam" id="PF06433">
    <property type="entry name" value="Me-amine-dh_H"/>
    <property type="match status" value="1"/>
</dbReference>
<comment type="similarity">
    <text evidence="2">Belongs to the aromatic amine dehydrogenase heavy chain family.</text>
</comment>
<evidence type="ECO:0000256" key="3">
    <source>
        <dbReference type="ARBA" id="ARBA00022448"/>
    </source>
</evidence>
<evidence type="ECO:0000256" key="7">
    <source>
        <dbReference type="ARBA" id="ARBA00023002"/>
    </source>
</evidence>
<comment type="subcellular location">
    <subcellularLocation>
        <location evidence="1">Periplasm</location>
    </subcellularLocation>
</comment>
<dbReference type="InterPro" id="IPR009451">
    <property type="entry name" value="Metamine_DH_Hvc"/>
</dbReference>
<evidence type="ECO:0000256" key="5">
    <source>
        <dbReference type="ARBA" id="ARBA00022764"/>
    </source>
</evidence>
<proteinExistence type="inferred from homology"/>
<feature type="disulfide bond" evidence="8">
    <location>
        <begin position="181"/>
        <end position="197"/>
    </location>
</feature>
<keyword evidence="11" id="KW-1185">Reference proteome</keyword>
<dbReference type="GO" id="GO:0030058">
    <property type="term" value="F:aliphatic amine dehydrogenase activity"/>
    <property type="evidence" value="ECO:0007669"/>
    <property type="project" value="InterPro"/>
</dbReference>
<sequence length="384" mass="39963">MTGPSLKAPVVLAAAMAVPLTLAGGPAPAQDFVPETLSVKPTIDPGPNVFVNQQQWIGAGSIAIFDQATLKLKALLPTGAMGQMLVSADGKTAWAQSSFLKRTTYGPNEMVLTRFDVETAAIGPEVILPPKAAMALGYTPLLRHSADGRFVLVQNATPASSVTVVDVTAQTVVQEIPTPGCWGIYPAAEGARFSTICGDGTFASYTLSADGTGAEKATSAAVFDPETDPIFIEDERVGDALLFLTYSGKLIRLSDTGAAVEKLSETDLVAGIEGGWAPGGYELIAANAAKNVLFVGMHPESFDGSHKKGMEEIWAIDLATGTVAARSKVEHLSSITVTPAAAPVLFGTTEEGKLIRYDIDAGMALTKSAETGLAGFAMSLWVTE</sequence>
<dbReference type="Gene3D" id="2.130.10.10">
    <property type="entry name" value="YVTN repeat-like/Quinoprotein amine dehydrogenase"/>
    <property type="match status" value="1"/>
</dbReference>
<dbReference type="InterPro" id="IPR011044">
    <property type="entry name" value="Quino_amine_DH_bsu"/>
</dbReference>
<protein>
    <submittedName>
        <fullName evidence="10">Methylamine dehydrogenase heavy chain</fullName>
    </submittedName>
</protein>
<evidence type="ECO:0000256" key="1">
    <source>
        <dbReference type="ARBA" id="ARBA00004418"/>
    </source>
</evidence>
<dbReference type="RefSeq" id="WP_132546217.1">
    <property type="nucleotide sequence ID" value="NZ_SLWW01000014.1"/>
</dbReference>
<dbReference type="SUPFAM" id="SSF50969">
    <property type="entry name" value="YVTN repeat-like/Quinoprotein amine dehydrogenase"/>
    <property type="match status" value="1"/>
</dbReference>
<reference evidence="10 11" key="1">
    <citation type="submission" date="2019-03" db="EMBL/GenBank/DDBJ databases">
        <title>Genomic Encyclopedia of Type Strains, Phase IV (KMG-IV): sequencing the most valuable type-strain genomes for metagenomic binning, comparative biology and taxonomic classification.</title>
        <authorList>
            <person name="Goeker M."/>
        </authorList>
    </citation>
    <scope>NUCLEOTIDE SEQUENCE [LARGE SCALE GENOMIC DNA]</scope>
    <source>
        <strain evidence="10 11">DSM 4868</strain>
    </source>
</reference>
<name>A0A4R2KBX4_9RHOB</name>
<dbReference type="GO" id="GO:0042597">
    <property type="term" value="C:periplasmic space"/>
    <property type="evidence" value="ECO:0007669"/>
    <property type="project" value="UniProtKB-SubCell"/>
</dbReference>
<evidence type="ECO:0000313" key="10">
    <source>
        <dbReference type="EMBL" id="TCO69567.1"/>
    </source>
</evidence>
<keyword evidence="8" id="KW-1015">Disulfide bond</keyword>
<evidence type="ECO:0000256" key="6">
    <source>
        <dbReference type="ARBA" id="ARBA00022982"/>
    </source>
</evidence>
<keyword evidence="6" id="KW-0249">Electron transport</keyword>
<keyword evidence="5" id="KW-0574">Periplasm</keyword>
<evidence type="ECO:0000313" key="11">
    <source>
        <dbReference type="Proteomes" id="UP000295142"/>
    </source>
</evidence>
<dbReference type="AlphaFoldDB" id="A0A4R2KBX4"/>
<dbReference type="Proteomes" id="UP000295142">
    <property type="component" value="Unassembled WGS sequence"/>
</dbReference>
<organism evidence="10 11">
    <name type="scientific">Rhodovulum euryhalinum</name>
    <dbReference type="NCBI Taxonomy" id="35805"/>
    <lineage>
        <taxon>Bacteria</taxon>
        <taxon>Pseudomonadati</taxon>
        <taxon>Pseudomonadota</taxon>
        <taxon>Alphaproteobacteria</taxon>
        <taxon>Rhodobacterales</taxon>
        <taxon>Paracoccaceae</taxon>
        <taxon>Rhodovulum</taxon>
    </lineage>
</organism>
<dbReference type="EMBL" id="SLWW01000014">
    <property type="protein sequence ID" value="TCO69567.1"/>
    <property type="molecule type" value="Genomic_DNA"/>
</dbReference>
<gene>
    <name evidence="10" type="ORF">EV655_11418</name>
</gene>
<evidence type="ECO:0000256" key="4">
    <source>
        <dbReference type="ARBA" id="ARBA00022729"/>
    </source>
</evidence>
<accession>A0A4R2KBX4</accession>
<keyword evidence="4 9" id="KW-0732">Signal</keyword>
<keyword evidence="3" id="KW-0813">Transport</keyword>
<evidence type="ECO:0000256" key="9">
    <source>
        <dbReference type="SAM" id="SignalP"/>
    </source>
</evidence>